<reference evidence="5" key="1">
    <citation type="submission" date="2021-06" db="EMBL/GenBank/DDBJ databases">
        <authorList>
            <consortium name="Wellcome Sanger Institute Data Sharing"/>
        </authorList>
    </citation>
    <scope>NUCLEOTIDE SEQUENCE [LARGE SCALE GENOMIC DNA]</scope>
</reference>
<evidence type="ECO:0000259" key="4">
    <source>
        <dbReference type="Pfam" id="PF22725"/>
    </source>
</evidence>
<dbReference type="GO" id="GO:0000166">
    <property type="term" value="F:nucleotide binding"/>
    <property type="evidence" value="ECO:0007669"/>
    <property type="project" value="InterPro"/>
</dbReference>
<keyword evidence="6" id="KW-1185">Reference proteome</keyword>
<dbReference type="AlphaFoldDB" id="A0A8C4X6Z6"/>
<sequence length="510" mass="56654">MFHARTRSSDEGARRTKQTKESSEKRGRRARSRSREKKIPQACFPALRLSNRPTSDTFSTCKGALFAMATRVDVIIIGAGNRGSTYARFAEECPDQMRVVGVADPNLFARDAFKQKYRIEEQNVFVDWHEAAKREKFAHAAIICTPDHLHKEPALVFAKRGYHILLEKPMSVTPDDCLEIVSACLDSAVLLAVCHVLRYSPAVRKIKELIDSGAIGDVIHIQHLEPVGFYHFAHSFVRGNWRKESQSSFSLLTKSSHDIDLILYWLGNRRCLKVSSFGSLSHFSSDNKPSGATARCLDCPVEQQCPYSAKRIYLDMVRQGCVGWPVSVLCPTSNVDIESVTRALQTGPYGRCVYSCDNDVCTNQVVNMEFEGGLTVAFSMVAFTERLCQRITTISGSKGELSCNNDSVVRVFDFLTQKETVHHVDNAGLLVSSLRAHGGSDYFLIKDFVAAIASGDAALIQSGPKETLASHLLVFAAEQARKENRIVFFEEEWAEKLAQGTMGPNTATPI</sequence>
<dbReference type="SUPFAM" id="SSF51735">
    <property type="entry name" value="NAD(P)-binding Rossmann-fold domains"/>
    <property type="match status" value="1"/>
</dbReference>
<evidence type="ECO:0000259" key="3">
    <source>
        <dbReference type="Pfam" id="PF01408"/>
    </source>
</evidence>
<organism evidence="5 6">
    <name type="scientific">Erpetoichthys calabaricus</name>
    <name type="common">Rope fish</name>
    <name type="synonym">Calamoichthys calabaricus</name>
    <dbReference type="NCBI Taxonomy" id="27687"/>
    <lineage>
        <taxon>Eukaryota</taxon>
        <taxon>Metazoa</taxon>
        <taxon>Chordata</taxon>
        <taxon>Craniata</taxon>
        <taxon>Vertebrata</taxon>
        <taxon>Euteleostomi</taxon>
        <taxon>Actinopterygii</taxon>
        <taxon>Polypteriformes</taxon>
        <taxon>Polypteridae</taxon>
        <taxon>Erpetoichthys</taxon>
    </lineage>
</organism>
<gene>
    <name evidence="5" type="primary">zgc:154075</name>
</gene>
<dbReference type="PANTHER" id="PTHR43377:SF2">
    <property type="entry name" value="BINDING ROSSMANN FOLD OXIDOREDUCTASE, PUTATIVE (AFU_ORTHOLOGUE AFUA_4G00560)-RELATED"/>
    <property type="match status" value="1"/>
</dbReference>
<evidence type="ECO:0000256" key="1">
    <source>
        <dbReference type="ARBA" id="ARBA00010928"/>
    </source>
</evidence>
<evidence type="ECO:0000313" key="5">
    <source>
        <dbReference type="Ensembl" id="ENSECRP00000009354.1"/>
    </source>
</evidence>
<dbReference type="InterPro" id="IPR051450">
    <property type="entry name" value="Gfo/Idh/MocA_Oxidoreductases"/>
</dbReference>
<feature type="region of interest" description="Disordered" evidence="2">
    <location>
        <begin position="1"/>
        <end position="37"/>
    </location>
</feature>
<feature type="compositionally biased region" description="Basic and acidic residues" evidence="2">
    <location>
        <begin position="7"/>
        <end position="25"/>
    </location>
</feature>
<dbReference type="GeneTree" id="ENSGT00390000004367"/>
<dbReference type="SUPFAM" id="SSF55347">
    <property type="entry name" value="Glyceraldehyde-3-phosphate dehydrogenase-like, C-terminal domain"/>
    <property type="match status" value="1"/>
</dbReference>
<reference evidence="5" key="2">
    <citation type="submission" date="2025-08" db="UniProtKB">
        <authorList>
            <consortium name="Ensembl"/>
        </authorList>
    </citation>
    <scope>IDENTIFICATION</scope>
</reference>
<dbReference type="PANTHER" id="PTHR43377">
    <property type="entry name" value="BILIVERDIN REDUCTASE A"/>
    <property type="match status" value="1"/>
</dbReference>
<dbReference type="Proteomes" id="UP000694620">
    <property type="component" value="Chromosome 8"/>
</dbReference>
<dbReference type="InterPro" id="IPR036291">
    <property type="entry name" value="NAD(P)-bd_dom_sf"/>
</dbReference>
<name>A0A8C4X6Z6_ERPCA</name>
<comment type="similarity">
    <text evidence="1">Belongs to the Gfo/Idh/MocA family.</text>
</comment>
<proteinExistence type="inferred from homology"/>
<dbReference type="Gene3D" id="3.30.360.10">
    <property type="entry name" value="Dihydrodipicolinate Reductase, domain 2"/>
    <property type="match status" value="1"/>
</dbReference>
<dbReference type="InterPro" id="IPR000683">
    <property type="entry name" value="Gfo/Idh/MocA-like_OxRdtase_N"/>
</dbReference>
<evidence type="ECO:0000313" key="6">
    <source>
        <dbReference type="Proteomes" id="UP000694620"/>
    </source>
</evidence>
<accession>A0A8C4X6Z6</accession>
<feature type="domain" description="Gfo/Idh/MocA-like oxidoreductase N-terminal" evidence="3">
    <location>
        <begin position="73"/>
        <end position="193"/>
    </location>
</feature>
<reference evidence="5" key="3">
    <citation type="submission" date="2025-09" db="UniProtKB">
        <authorList>
            <consortium name="Ensembl"/>
        </authorList>
    </citation>
    <scope>IDENTIFICATION</scope>
</reference>
<protein>
    <submittedName>
        <fullName evidence="5">Zgc:154075</fullName>
    </submittedName>
</protein>
<dbReference type="Gene3D" id="3.40.50.720">
    <property type="entry name" value="NAD(P)-binding Rossmann-like Domain"/>
    <property type="match status" value="1"/>
</dbReference>
<feature type="domain" description="GFO/IDH/MocA-like oxidoreductase" evidence="4">
    <location>
        <begin position="203"/>
        <end position="268"/>
    </location>
</feature>
<dbReference type="Ensembl" id="ENSECRT00000009505.1">
    <property type="protein sequence ID" value="ENSECRP00000009354.1"/>
    <property type="gene ID" value="ENSECRG00000006260.1"/>
</dbReference>
<feature type="compositionally biased region" description="Basic residues" evidence="2">
    <location>
        <begin position="26"/>
        <end position="36"/>
    </location>
</feature>
<dbReference type="Pfam" id="PF01408">
    <property type="entry name" value="GFO_IDH_MocA"/>
    <property type="match status" value="1"/>
</dbReference>
<evidence type="ECO:0000256" key="2">
    <source>
        <dbReference type="SAM" id="MobiDB-lite"/>
    </source>
</evidence>
<dbReference type="InterPro" id="IPR055170">
    <property type="entry name" value="GFO_IDH_MocA-like_dom"/>
</dbReference>
<dbReference type="Pfam" id="PF22725">
    <property type="entry name" value="GFO_IDH_MocA_C3"/>
    <property type="match status" value="1"/>
</dbReference>